<dbReference type="GO" id="GO:0004663">
    <property type="term" value="F:Rab geranylgeranyltransferase activity"/>
    <property type="evidence" value="ECO:0007669"/>
    <property type="project" value="UniProtKB-UniRule"/>
</dbReference>
<dbReference type="EC" id="2.5.1.60" evidence="2 10"/>
<keyword evidence="5 10" id="KW-0808">Transferase</keyword>
<name>A0AAD2EAX9_9LAMI</name>
<evidence type="ECO:0000256" key="7">
    <source>
        <dbReference type="ARBA" id="ARBA00031267"/>
    </source>
</evidence>
<feature type="repeat" description="WD" evidence="9">
    <location>
        <begin position="86"/>
        <end position="127"/>
    </location>
</feature>
<gene>
    <name evidence="12" type="ORF">FPE_LOCUS28686</name>
</gene>
<dbReference type="PANTHER" id="PTHR11129:SF2">
    <property type="entry name" value="GERANYLGERANYL TRANSFERASE TYPE-2 SUBUNIT ALPHA"/>
    <property type="match status" value="1"/>
</dbReference>
<dbReference type="Gene3D" id="2.130.10.10">
    <property type="entry name" value="YVTN repeat-like/Quinoprotein amine dehydrogenase"/>
    <property type="match status" value="1"/>
</dbReference>
<evidence type="ECO:0000256" key="9">
    <source>
        <dbReference type="PROSITE-ProRule" id="PRU00221"/>
    </source>
</evidence>
<evidence type="ECO:0000313" key="12">
    <source>
        <dbReference type="EMBL" id="CAI9781256.1"/>
    </source>
</evidence>
<evidence type="ECO:0000313" key="13">
    <source>
        <dbReference type="Proteomes" id="UP000834106"/>
    </source>
</evidence>
<comment type="similarity">
    <text evidence="1 10">Belongs to the protein prenyltransferase subunit alpha family.</text>
</comment>
<dbReference type="PROSITE" id="PS51450">
    <property type="entry name" value="LRR"/>
    <property type="match status" value="1"/>
</dbReference>
<dbReference type="AlphaFoldDB" id="A0AAD2EAX9"/>
<evidence type="ECO:0000256" key="3">
    <source>
        <dbReference type="ARBA" id="ARBA00014772"/>
    </source>
</evidence>
<evidence type="ECO:0000256" key="6">
    <source>
        <dbReference type="ARBA" id="ARBA00022737"/>
    </source>
</evidence>
<accession>A0AAD2EAX9</accession>
<organism evidence="12 13">
    <name type="scientific">Fraxinus pennsylvanica</name>
    <dbReference type="NCBI Taxonomy" id="56036"/>
    <lineage>
        <taxon>Eukaryota</taxon>
        <taxon>Viridiplantae</taxon>
        <taxon>Streptophyta</taxon>
        <taxon>Embryophyta</taxon>
        <taxon>Tracheophyta</taxon>
        <taxon>Spermatophyta</taxon>
        <taxon>Magnoliopsida</taxon>
        <taxon>eudicotyledons</taxon>
        <taxon>Gunneridae</taxon>
        <taxon>Pentapetalae</taxon>
        <taxon>asterids</taxon>
        <taxon>lamiids</taxon>
        <taxon>Lamiales</taxon>
        <taxon>Oleaceae</taxon>
        <taxon>Oleeae</taxon>
        <taxon>Fraxinus</taxon>
    </lineage>
</organism>
<feature type="region of interest" description="Disordered" evidence="11">
    <location>
        <begin position="182"/>
        <end position="201"/>
    </location>
</feature>
<dbReference type="PROSITE" id="PS51147">
    <property type="entry name" value="PFTA"/>
    <property type="match status" value="5"/>
</dbReference>
<comment type="catalytic activity">
    <reaction evidence="8 10">
        <text>geranylgeranyl diphosphate + L-cysteinyl-[protein] = S-geranylgeranyl-L-cysteinyl-[protein] + diphosphate</text>
        <dbReference type="Rhea" id="RHEA:21240"/>
        <dbReference type="Rhea" id="RHEA-COMP:10131"/>
        <dbReference type="Rhea" id="RHEA-COMP:11537"/>
        <dbReference type="ChEBI" id="CHEBI:29950"/>
        <dbReference type="ChEBI" id="CHEBI:33019"/>
        <dbReference type="ChEBI" id="CHEBI:57533"/>
        <dbReference type="ChEBI" id="CHEBI:86021"/>
        <dbReference type="EC" id="2.5.1.60"/>
    </reaction>
</comment>
<dbReference type="Pfam" id="PF01239">
    <property type="entry name" value="PPTA"/>
    <property type="match status" value="5"/>
</dbReference>
<feature type="repeat" description="WD" evidence="9">
    <location>
        <begin position="44"/>
        <end position="85"/>
    </location>
</feature>
<dbReference type="Gene3D" id="1.25.40.120">
    <property type="entry name" value="Protein prenylyltransferase"/>
    <property type="match status" value="1"/>
</dbReference>
<dbReference type="PANTHER" id="PTHR11129">
    <property type="entry name" value="PROTEIN FARNESYLTRANSFERASE ALPHA SUBUNIT/RAB GERANYLGERANYL TRANSFERASE ALPHA SUBUNIT"/>
    <property type="match status" value="1"/>
</dbReference>
<protein>
    <recommendedName>
        <fullName evidence="3 10">Geranylgeranyl transferase type-2 subunit alpha</fullName>
        <ecNumber evidence="2 10">2.5.1.60</ecNumber>
    </recommendedName>
    <alternativeName>
        <fullName evidence="7 10">Geranylgeranyl transferase type II subunit alpha</fullName>
    </alternativeName>
</protein>
<dbReference type="EMBL" id="OU503053">
    <property type="protein sequence ID" value="CAI9781256.1"/>
    <property type="molecule type" value="Genomic_DNA"/>
</dbReference>
<keyword evidence="9" id="KW-0853">WD repeat</keyword>
<comment type="function">
    <text evidence="10">Catalyzes the transfer of a geranyl-geranyl moiety from geranyl-geranyl pyrophosphate to cysteines occuring in specific C-terminal amino acid sequences.</text>
</comment>
<dbReference type="SUPFAM" id="SSF48439">
    <property type="entry name" value="Protein prenylyltransferase"/>
    <property type="match status" value="1"/>
</dbReference>
<reference evidence="12" key="1">
    <citation type="submission" date="2023-05" db="EMBL/GenBank/DDBJ databases">
        <authorList>
            <person name="Huff M."/>
        </authorList>
    </citation>
    <scope>NUCLEOTIDE SEQUENCE</scope>
</reference>
<dbReference type="InterPro" id="IPR001680">
    <property type="entry name" value="WD40_rpt"/>
</dbReference>
<dbReference type="InterPro" id="IPR015943">
    <property type="entry name" value="WD40/YVTN_repeat-like_dom_sf"/>
</dbReference>
<dbReference type="SMART" id="SM00320">
    <property type="entry name" value="WD40"/>
    <property type="match status" value="3"/>
</dbReference>
<dbReference type="Gene3D" id="3.80.10.10">
    <property type="entry name" value="Ribonuclease Inhibitor"/>
    <property type="match status" value="1"/>
</dbReference>
<dbReference type="GO" id="GO:0005968">
    <property type="term" value="C:Rab-protein geranylgeranyltransferase complex"/>
    <property type="evidence" value="ECO:0007669"/>
    <property type="project" value="TreeGrafter"/>
</dbReference>
<sequence>MKKVALERYTKMKGNAPERLVSGSDDFTMFLWEPSVSKHPKTRLTGHQQLVNHVYFSPDGQWIASASFDKSVKLWNGITGKFVAAFRGHVGPVYQISWLADNRLLLSGSKDSTLKIRNIRTQKLKQELPGHADEVFAVDWSPVVFGNNYDDILWLSEIPKKCDDKKRSVFIALSSAGSAPVLHPAGSRSRKGLDLNKKSNKEERGYTKEALEISAKLLEVNPEHYTGWNYRKLAVQHFLNHQSEIEVDSESIHSVLNEELKVVENALKKNFKSYGAWYHRKWVLSKRHSSTDKELRLLGKFQKLDSRNFHAWNYRRFITMLKKISDEEELQYTTDMIYDNFSNYSAWHNRSVLLSHLFEKRGERQSHKESVLEEEFEFVRNALFTDPDDQSGWFYHLWLLDQTACISSLKIECFHSYYISTNQLKDCPVKIFVAQFPGIVSSSGFSCSLSSHIEFSLCVPSHDREHAEGQTIPRFSWKDKIFCSDGIQSQDASLLHSLHQLKITEEGKSKAASDWSMKTIANEIIHCRELLSSTNCKIGKLTLARLLMAQNQLISYGIPNDGIEVHYKEILGLYHDLMKLDPVHICYYEDEYSLVLLKQVTSSMESILRYCNQYGDSTSPSISQPQQNSIIEGLKVLQLLSCLNLSNNKICSFTALDPLRMLKSLKVLDISYNEIGPHSVDTRRYLCSSPMTHTVENDWNFEEFTNSGVELTNHWEAFFIFRGLNLIQLDIMGNAVVNDELKLFLFKLMPSLKWLDSENRN</sequence>
<dbReference type="InterPro" id="IPR036322">
    <property type="entry name" value="WD40_repeat_dom_sf"/>
</dbReference>
<dbReference type="PROSITE" id="PS50294">
    <property type="entry name" value="WD_REPEATS_REGION"/>
    <property type="match status" value="2"/>
</dbReference>
<dbReference type="SUPFAM" id="SSF52058">
    <property type="entry name" value="L domain-like"/>
    <property type="match status" value="1"/>
</dbReference>
<dbReference type="InterPro" id="IPR001611">
    <property type="entry name" value="Leu-rich_rpt"/>
</dbReference>
<evidence type="ECO:0000256" key="11">
    <source>
        <dbReference type="SAM" id="MobiDB-lite"/>
    </source>
</evidence>
<evidence type="ECO:0000256" key="5">
    <source>
        <dbReference type="ARBA" id="ARBA00022679"/>
    </source>
</evidence>
<feature type="compositionally biased region" description="Basic and acidic residues" evidence="11">
    <location>
        <begin position="191"/>
        <end position="201"/>
    </location>
</feature>
<dbReference type="InterPro" id="IPR002088">
    <property type="entry name" value="Prenyl_trans_a"/>
</dbReference>
<dbReference type="Pfam" id="PF00400">
    <property type="entry name" value="WD40"/>
    <property type="match status" value="2"/>
</dbReference>
<keyword evidence="6" id="KW-0677">Repeat</keyword>
<evidence type="ECO:0000256" key="1">
    <source>
        <dbReference type="ARBA" id="ARBA00006734"/>
    </source>
</evidence>
<dbReference type="PROSITE" id="PS50082">
    <property type="entry name" value="WD_REPEATS_2"/>
    <property type="match status" value="2"/>
</dbReference>
<evidence type="ECO:0000256" key="10">
    <source>
        <dbReference type="RuleBase" id="RU367120"/>
    </source>
</evidence>
<keyword evidence="13" id="KW-1185">Reference proteome</keyword>
<proteinExistence type="inferred from homology"/>
<evidence type="ECO:0000256" key="8">
    <source>
        <dbReference type="ARBA" id="ARBA00047658"/>
    </source>
</evidence>
<evidence type="ECO:0000256" key="4">
    <source>
        <dbReference type="ARBA" id="ARBA00022602"/>
    </source>
</evidence>
<dbReference type="GO" id="GO:0097354">
    <property type="term" value="P:prenylation"/>
    <property type="evidence" value="ECO:0007669"/>
    <property type="project" value="UniProtKB-UniRule"/>
</dbReference>
<dbReference type="FunFam" id="1.25.40.120:FF:000035">
    <property type="entry name" value="Geranylgeranyl transferase type-2 subunit alpha"/>
    <property type="match status" value="1"/>
</dbReference>
<dbReference type="InterPro" id="IPR032675">
    <property type="entry name" value="LRR_dom_sf"/>
</dbReference>
<dbReference type="Proteomes" id="UP000834106">
    <property type="component" value="Chromosome 18"/>
</dbReference>
<evidence type="ECO:0000256" key="2">
    <source>
        <dbReference type="ARBA" id="ARBA00012656"/>
    </source>
</evidence>
<dbReference type="SUPFAM" id="SSF50978">
    <property type="entry name" value="WD40 repeat-like"/>
    <property type="match status" value="1"/>
</dbReference>
<keyword evidence="4 10" id="KW-0637">Prenyltransferase</keyword>